<proteinExistence type="predicted"/>
<sequence>MAPASSQGSADGVVAQAEDVVRDAWLRALHGECEQTAAEMQAASARCDAARRNLAAALLGRDPGAIAVAYADLEGGLVGARIAMRAYRQAREALDWQLSVTYRQADEHVGRGWTLGKPDETASGRRRRRTVRALLALGWLSQRVASSLVHLTAGLAAGLAAGRRL</sequence>
<organism evidence="1 2">
    <name type="scientific">Catenulispora subtropica</name>
    <dbReference type="NCBI Taxonomy" id="450798"/>
    <lineage>
        <taxon>Bacteria</taxon>
        <taxon>Bacillati</taxon>
        <taxon>Actinomycetota</taxon>
        <taxon>Actinomycetes</taxon>
        <taxon>Catenulisporales</taxon>
        <taxon>Catenulisporaceae</taxon>
        <taxon>Catenulispora</taxon>
    </lineage>
</organism>
<protein>
    <submittedName>
        <fullName evidence="1">Uncharacterized protein</fullName>
    </submittedName>
</protein>
<evidence type="ECO:0000313" key="2">
    <source>
        <dbReference type="Proteomes" id="UP001499854"/>
    </source>
</evidence>
<keyword evidence="2" id="KW-1185">Reference proteome</keyword>
<dbReference type="EMBL" id="BAAAQM010000031">
    <property type="protein sequence ID" value="GAA1983600.1"/>
    <property type="molecule type" value="Genomic_DNA"/>
</dbReference>
<evidence type="ECO:0000313" key="1">
    <source>
        <dbReference type="EMBL" id="GAA1983600.1"/>
    </source>
</evidence>
<accession>A0ABN2SB07</accession>
<gene>
    <name evidence="1" type="ORF">GCM10009838_51730</name>
</gene>
<comment type="caution">
    <text evidence="1">The sequence shown here is derived from an EMBL/GenBank/DDBJ whole genome shotgun (WGS) entry which is preliminary data.</text>
</comment>
<reference evidence="1 2" key="1">
    <citation type="journal article" date="2019" name="Int. J. Syst. Evol. Microbiol.">
        <title>The Global Catalogue of Microorganisms (GCM) 10K type strain sequencing project: providing services to taxonomists for standard genome sequencing and annotation.</title>
        <authorList>
            <consortium name="The Broad Institute Genomics Platform"/>
            <consortium name="The Broad Institute Genome Sequencing Center for Infectious Disease"/>
            <person name="Wu L."/>
            <person name="Ma J."/>
        </authorList>
    </citation>
    <scope>NUCLEOTIDE SEQUENCE [LARGE SCALE GENOMIC DNA]</scope>
    <source>
        <strain evidence="1 2">JCM 16013</strain>
    </source>
</reference>
<name>A0ABN2SB07_9ACTN</name>
<dbReference type="RefSeq" id="WP_344659699.1">
    <property type="nucleotide sequence ID" value="NZ_BAAAQM010000031.1"/>
</dbReference>
<dbReference type="Proteomes" id="UP001499854">
    <property type="component" value="Unassembled WGS sequence"/>
</dbReference>